<dbReference type="EMBL" id="JACHXO010000001">
    <property type="protein sequence ID" value="MBB3193601.1"/>
    <property type="molecule type" value="Genomic_DNA"/>
</dbReference>
<evidence type="ECO:0000259" key="4">
    <source>
        <dbReference type="Pfam" id="PF16177"/>
    </source>
</evidence>
<accession>A0ABR6GNB7</accession>
<evidence type="ECO:0000313" key="6">
    <source>
        <dbReference type="Proteomes" id="UP000574369"/>
    </source>
</evidence>
<reference evidence="5 6" key="1">
    <citation type="submission" date="2020-08" db="EMBL/GenBank/DDBJ databases">
        <title>Genomic Encyclopedia of Type Strains, Phase III (KMG-III): the genomes of soil and plant-associated and newly described type strains.</title>
        <authorList>
            <person name="Whitman W."/>
        </authorList>
    </citation>
    <scope>NUCLEOTIDE SEQUENCE [LARGE SCALE GENOMIC DNA]</scope>
    <source>
        <strain evidence="5 6">CECT 7247</strain>
    </source>
</reference>
<dbReference type="PANTHER" id="PTHR43347">
    <property type="entry name" value="ACYL-COA SYNTHETASE"/>
    <property type="match status" value="1"/>
</dbReference>
<dbReference type="InterPro" id="IPR045851">
    <property type="entry name" value="AMP-bd_C_sf"/>
</dbReference>
<name>A0ABR6GNB7_9BURK</name>
<dbReference type="Pfam" id="PF00501">
    <property type="entry name" value="AMP-binding"/>
    <property type="match status" value="1"/>
</dbReference>
<dbReference type="InterPro" id="IPR025110">
    <property type="entry name" value="AMP-bd_C"/>
</dbReference>
<dbReference type="RefSeq" id="WP_088448836.1">
    <property type="nucleotide sequence ID" value="NZ_JACHXO010000001.1"/>
</dbReference>
<evidence type="ECO:0000259" key="2">
    <source>
        <dbReference type="Pfam" id="PF00501"/>
    </source>
</evidence>
<feature type="domain" description="Acetyl-coenzyme A synthetase N-terminal" evidence="4">
    <location>
        <begin position="6"/>
        <end position="60"/>
    </location>
</feature>
<gene>
    <name evidence="5" type="ORF">FHS28_000966</name>
</gene>
<organism evidence="5 6">
    <name type="scientific">Roseateles terrae</name>
    <dbReference type="NCBI Taxonomy" id="431060"/>
    <lineage>
        <taxon>Bacteria</taxon>
        <taxon>Pseudomonadati</taxon>
        <taxon>Pseudomonadota</taxon>
        <taxon>Betaproteobacteria</taxon>
        <taxon>Burkholderiales</taxon>
        <taxon>Sphaerotilaceae</taxon>
        <taxon>Roseateles</taxon>
    </lineage>
</organism>
<keyword evidence="5" id="KW-0436">Ligase</keyword>
<dbReference type="InterPro" id="IPR032387">
    <property type="entry name" value="ACAS_N"/>
</dbReference>
<evidence type="ECO:0000259" key="3">
    <source>
        <dbReference type="Pfam" id="PF13193"/>
    </source>
</evidence>
<dbReference type="Pfam" id="PF13193">
    <property type="entry name" value="AMP-binding_C"/>
    <property type="match status" value="1"/>
</dbReference>
<dbReference type="SUPFAM" id="SSF56801">
    <property type="entry name" value="Acetyl-CoA synthetase-like"/>
    <property type="match status" value="1"/>
</dbReference>
<dbReference type="InterPro" id="IPR000873">
    <property type="entry name" value="AMP-dep_synth/lig_dom"/>
</dbReference>
<proteinExistence type="inferred from homology"/>
<comment type="similarity">
    <text evidence="1">Belongs to the ATP-dependent AMP-binding enzyme family.</text>
</comment>
<keyword evidence="6" id="KW-1185">Reference proteome</keyword>
<evidence type="ECO:0000256" key="1">
    <source>
        <dbReference type="ARBA" id="ARBA00006432"/>
    </source>
</evidence>
<dbReference type="InterPro" id="IPR042099">
    <property type="entry name" value="ANL_N_sf"/>
</dbReference>
<dbReference type="NCBIfam" id="TIGR02316">
    <property type="entry name" value="propion_prpE"/>
    <property type="match status" value="1"/>
</dbReference>
<dbReference type="Gene3D" id="3.40.50.12780">
    <property type="entry name" value="N-terminal domain of ligase-like"/>
    <property type="match status" value="1"/>
</dbReference>
<dbReference type="NCBIfam" id="NF001208">
    <property type="entry name" value="PRK00174.1"/>
    <property type="match status" value="1"/>
</dbReference>
<dbReference type="Pfam" id="PF16177">
    <property type="entry name" value="ACAS_N"/>
    <property type="match status" value="1"/>
</dbReference>
<dbReference type="EC" id="6.2.1.17" evidence="5"/>
<comment type="caution">
    <text evidence="5">The sequence shown here is derived from an EMBL/GenBank/DDBJ whole genome shotgun (WGS) entry which is preliminary data.</text>
</comment>
<protein>
    <submittedName>
        <fullName evidence="5">Propionyl-CoA synthetase</fullName>
        <ecNumber evidence="5">6.2.1.17</ecNumber>
    </submittedName>
</protein>
<evidence type="ECO:0000313" key="5">
    <source>
        <dbReference type="EMBL" id="MBB3193601.1"/>
    </source>
</evidence>
<dbReference type="NCBIfam" id="NF007815">
    <property type="entry name" value="PRK10524.1"/>
    <property type="match status" value="1"/>
</dbReference>
<sequence>MTAIDYQAFYHRSVSDPEAFWTEQAQLIDWHQPFEQVCDASRPPFVRWFVGGTTNLCHNAVDRHVATRGEDTALIWSSSEVDREEIYTFAQLHREVQIMAAALQSLRVKQGDRVLIYMPMIPQAAFAMLACARLGAIHSVVFGGFASHALANRIDDAEPVLVISADAGSRGGKVVPYKPLLDEALRLCAHPPQHVLMVDRGLSPFDRQPGRDVDYADLRATHQHAQVPCVWLPSEAVSYTLYTSGTTGRPKGVQRDTGGYAVALAASVRHIFDGRSGETFFSTSDIGWVVGHSYIVYGPLIAGMSTIMYEGLPTRPDAAVWWQLVERHKVTVMFSAPTAIRVLKKQDPAMLQRHDLSSLRNLFLAGEPLDEPTARWIAEALGKPIIDNYWQTETGWPILTLARGLPSSKPKFGSPGVPMYGYKVQLVDEQTGAVLQGANQKGLLVIDGPLPPGCMQTVWRDDDRFVRTYWSSVPDRQVYSTFDWAVRDEEGYYFILGRSDDVINVAGHRLGTREIEECIAGHPAVAEVAVVGVADALKGQVALAFAVLRDPAKAATQALALALEGDILRKVDQELGAVARPARVRLVAGLPKTRSGKLLRRALQAVAEGRETGDLSTMEDPVALEQLKAQLAAGG</sequence>
<dbReference type="Gene3D" id="3.30.300.30">
    <property type="match status" value="1"/>
</dbReference>
<feature type="domain" description="AMP-dependent synthetase/ligase" evidence="2">
    <location>
        <begin position="62"/>
        <end position="449"/>
    </location>
</feature>
<feature type="domain" description="AMP-binding enzyme C-terminal" evidence="3">
    <location>
        <begin position="514"/>
        <end position="597"/>
    </location>
</feature>
<dbReference type="Proteomes" id="UP000574369">
    <property type="component" value="Unassembled WGS sequence"/>
</dbReference>
<dbReference type="InterPro" id="IPR012694">
    <property type="entry name" value="Propion_PrpE"/>
</dbReference>
<dbReference type="PANTHER" id="PTHR43347:SF3">
    <property type="entry name" value="ACYL-COA SYNTHETASE SHORT-CHAIN FAMILY MEMBER 3, MITOCHONDRIAL"/>
    <property type="match status" value="1"/>
</dbReference>
<dbReference type="GO" id="GO:0050218">
    <property type="term" value="F:propionate-CoA ligase activity"/>
    <property type="evidence" value="ECO:0007669"/>
    <property type="project" value="UniProtKB-EC"/>
</dbReference>